<evidence type="ECO:0000313" key="3">
    <source>
        <dbReference type="EMBL" id="GAV87295.1"/>
    </source>
</evidence>
<protein>
    <submittedName>
        <fullName evidence="3">PPR domain-containing protein/PPR_1 domain-containing protein/PPR_2 domain-containing protein</fullName>
    </submittedName>
</protein>
<feature type="repeat" description="PPR" evidence="2">
    <location>
        <begin position="316"/>
        <end position="350"/>
    </location>
</feature>
<dbReference type="InterPro" id="IPR011990">
    <property type="entry name" value="TPR-like_helical_dom_sf"/>
</dbReference>
<accession>A0A1Q3D4A1</accession>
<comment type="caution">
    <text evidence="3">The sequence shown here is derived from an EMBL/GenBank/DDBJ whole genome shotgun (WGS) entry which is preliminary data.</text>
</comment>
<dbReference type="Pfam" id="PF13041">
    <property type="entry name" value="PPR_2"/>
    <property type="match status" value="1"/>
</dbReference>
<dbReference type="InterPro" id="IPR046848">
    <property type="entry name" value="E_motif"/>
</dbReference>
<dbReference type="Pfam" id="PF01535">
    <property type="entry name" value="PPR"/>
    <property type="match status" value="8"/>
</dbReference>
<dbReference type="InParanoid" id="A0A1Q3D4A1"/>
<keyword evidence="1" id="KW-0677">Repeat</keyword>
<dbReference type="InterPro" id="IPR046960">
    <property type="entry name" value="PPR_At4g14850-like_plant"/>
</dbReference>
<dbReference type="GO" id="GO:0003723">
    <property type="term" value="F:RNA binding"/>
    <property type="evidence" value="ECO:0007669"/>
    <property type="project" value="InterPro"/>
</dbReference>
<dbReference type="Proteomes" id="UP000187406">
    <property type="component" value="Unassembled WGS sequence"/>
</dbReference>
<dbReference type="PANTHER" id="PTHR47926:SF404">
    <property type="entry name" value="(PPR) REPEAT-CONTAINING PROTEIN, PUTATIVE-RELATED"/>
    <property type="match status" value="1"/>
</dbReference>
<organism evidence="3 4">
    <name type="scientific">Cephalotus follicularis</name>
    <name type="common">Albany pitcher plant</name>
    <dbReference type="NCBI Taxonomy" id="3775"/>
    <lineage>
        <taxon>Eukaryota</taxon>
        <taxon>Viridiplantae</taxon>
        <taxon>Streptophyta</taxon>
        <taxon>Embryophyta</taxon>
        <taxon>Tracheophyta</taxon>
        <taxon>Spermatophyta</taxon>
        <taxon>Magnoliopsida</taxon>
        <taxon>eudicotyledons</taxon>
        <taxon>Gunneridae</taxon>
        <taxon>Pentapetalae</taxon>
        <taxon>rosids</taxon>
        <taxon>fabids</taxon>
        <taxon>Oxalidales</taxon>
        <taxon>Cephalotaceae</taxon>
        <taxon>Cephalotus</taxon>
    </lineage>
</organism>
<evidence type="ECO:0000256" key="2">
    <source>
        <dbReference type="PROSITE-ProRule" id="PRU00708"/>
    </source>
</evidence>
<feature type="non-terminal residue" evidence="3">
    <location>
        <position position="1"/>
    </location>
</feature>
<dbReference type="FunCoup" id="A0A1Q3D4A1">
    <property type="interactions" value="164"/>
</dbReference>
<dbReference type="PROSITE" id="PS51375">
    <property type="entry name" value="PPR"/>
    <property type="match status" value="5"/>
</dbReference>
<feature type="repeat" description="PPR" evidence="2">
    <location>
        <begin position="215"/>
        <end position="249"/>
    </location>
</feature>
<evidence type="ECO:0000256" key="1">
    <source>
        <dbReference type="ARBA" id="ARBA00022737"/>
    </source>
</evidence>
<dbReference type="FunFam" id="1.25.40.10:FF:002419">
    <property type="entry name" value="Pentatricopeptide repeat-containing protein"/>
    <property type="match status" value="1"/>
</dbReference>
<keyword evidence="4" id="KW-1185">Reference proteome</keyword>
<dbReference type="FunFam" id="1.25.40.10:FF:001543">
    <property type="entry name" value="Pentatricopeptide repeat-containing protein At1g32415, mitochondrial"/>
    <property type="match status" value="1"/>
</dbReference>
<dbReference type="Gene3D" id="1.25.40.10">
    <property type="entry name" value="Tetratricopeptide repeat domain"/>
    <property type="match status" value="4"/>
</dbReference>
<dbReference type="NCBIfam" id="TIGR00756">
    <property type="entry name" value="PPR"/>
    <property type="match status" value="4"/>
</dbReference>
<feature type="repeat" description="PPR" evidence="2">
    <location>
        <begin position="82"/>
        <end position="116"/>
    </location>
</feature>
<gene>
    <name evidence="3" type="ORF">CFOL_v3_30721</name>
</gene>
<dbReference type="OrthoDB" id="757703at2759"/>
<feature type="repeat" description="PPR" evidence="2">
    <location>
        <begin position="285"/>
        <end position="315"/>
    </location>
</feature>
<feature type="repeat" description="PPR" evidence="2">
    <location>
        <begin position="20"/>
        <end position="54"/>
    </location>
</feature>
<reference evidence="4" key="1">
    <citation type="submission" date="2016-04" db="EMBL/GenBank/DDBJ databases">
        <title>Cephalotus genome sequencing.</title>
        <authorList>
            <person name="Fukushima K."/>
            <person name="Hasebe M."/>
            <person name="Fang X."/>
        </authorList>
    </citation>
    <scope>NUCLEOTIDE SEQUENCE [LARGE SCALE GENOMIC DNA]</scope>
    <source>
        <strain evidence="4">cv. St1</strain>
    </source>
</reference>
<dbReference type="STRING" id="3775.A0A1Q3D4A1"/>
<dbReference type="GO" id="GO:0048731">
    <property type="term" value="P:system development"/>
    <property type="evidence" value="ECO:0007669"/>
    <property type="project" value="UniProtKB-ARBA"/>
</dbReference>
<dbReference type="EMBL" id="BDDD01004254">
    <property type="protein sequence ID" value="GAV87295.1"/>
    <property type="molecule type" value="Genomic_DNA"/>
</dbReference>
<dbReference type="InterPro" id="IPR002885">
    <property type="entry name" value="PPR_rpt"/>
</dbReference>
<name>A0A1Q3D4A1_CEPFO</name>
<sequence>ADAGRICEARRLFDEMPERNAVSWNSMIAGLIRNEDLEEARRVFDAMPEKNAVSWNAIISGYAVNCRMEEASVLFEKMEDRNVITWTSMIAGYCRRGEVDEGFLLFQRMPERNVVSWTAMIGGFTWNGLFEEALLLFIAMKKNSEIRPNGETFISLAYACAGLRFPCLGKQLHAQLIFNGIECDVYDGRLSRSLVHMYCSFAKAGYLFNSLPEKDAIAWTAMISGNVQNEHFVEAACLFSEMCAHGVIPLNATYSTLLGAAGALANFDMGRQLHCMLMKTQYIFDVILDNSLISMYAKCGVIDDAYRIFSKMVYRDLVSWNSMIMGYSHHGLAKEALMVFEGMLKSGTHQNSVTLLGILSACSHAGFVSQGLELFNSMSDVYAIQPSLEHYICIINLLGRAGKVKEAEEFVLGLPFKPDHVIWGTLLGVCGLSGTNNEIASRAAKRLLELDPCNAPAHVVLCNIYVANGQLSEEKKLRKEMALKGVRKFPGCSWIIINGTFHVFLSGDKLNPQAAKI</sequence>
<proteinExistence type="predicted"/>
<dbReference type="FunFam" id="1.25.40.10:FF:000125">
    <property type="entry name" value="Pentatricopeptide repeat-containing protein"/>
    <property type="match status" value="1"/>
</dbReference>
<dbReference type="GO" id="GO:0009451">
    <property type="term" value="P:RNA modification"/>
    <property type="evidence" value="ECO:0007669"/>
    <property type="project" value="InterPro"/>
</dbReference>
<dbReference type="Pfam" id="PF20431">
    <property type="entry name" value="E_motif"/>
    <property type="match status" value="1"/>
</dbReference>
<feature type="non-terminal residue" evidence="3">
    <location>
        <position position="517"/>
    </location>
</feature>
<evidence type="ECO:0000313" key="4">
    <source>
        <dbReference type="Proteomes" id="UP000187406"/>
    </source>
</evidence>
<dbReference type="PANTHER" id="PTHR47926">
    <property type="entry name" value="PENTATRICOPEPTIDE REPEAT-CONTAINING PROTEIN"/>
    <property type="match status" value="1"/>
</dbReference>
<dbReference type="AlphaFoldDB" id="A0A1Q3D4A1"/>